<organism evidence="6 7">
    <name type="scientific">Allorhodopirellula solitaria</name>
    <dbReference type="NCBI Taxonomy" id="2527987"/>
    <lineage>
        <taxon>Bacteria</taxon>
        <taxon>Pseudomonadati</taxon>
        <taxon>Planctomycetota</taxon>
        <taxon>Planctomycetia</taxon>
        <taxon>Pirellulales</taxon>
        <taxon>Pirellulaceae</taxon>
        <taxon>Allorhodopirellula</taxon>
    </lineage>
</organism>
<evidence type="ECO:0000313" key="6">
    <source>
        <dbReference type="EMBL" id="TWT75333.1"/>
    </source>
</evidence>
<dbReference type="EC" id="3.1.6.1" evidence="6"/>
<dbReference type="PROSITE" id="PS51257">
    <property type="entry name" value="PROKAR_LIPOPROTEIN"/>
    <property type="match status" value="1"/>
</dbReference>
<evidence type="ECO:0000256" key="4">
    <source>
        <dbReference type="ARBA" id="ARBA00022837"/>
    </source>
</evidence>
<evidence type="ECO:0000256" key="2">
    <source>
        <dbReference type="ARBA" id="ARBA00022723"/>
    </source>
</evidence>
<accession>A0A5C5YK98</accession>
<comment type="similarity">
    <text evidence="1">Belongs to the sulfatase family.</text>
</comment>
<comment type="caution">
    <text evidence="6">The sequence shown here is derived from an EMBL/GenBank/DDBJ whole genome shotgun (WGS) entry which is preliminary data.</text>
</comment>
<dbReference type="RefSeq" id="WP_146389770.1">
    <property type="nucleotide sequence ID" value="NZ_SJPK01000001.1"/>
</dbReference>
<dbReference type="InterPro" id="IPR024607">
    <property type="entry name" value="Sulfatase_CS"/>
</dbReference>
<dbReference type="PANTHER" id="PTHR42693">
    <property type="entry name" value="ARYLSULFATASE FAMILY MEMBER"/>
    <property type="match status" value="1"/>
</dbReference>
<name>A0A5C5YK98_9BACT</name>
<dbReference type="GO" id="GO:0046872">
    <property type="term" value="F:metal ion binding"/>
    <property type="evidence" value="ECO:0007669"/>
    <property type="project" value="UniProtKB-KW"/>
</dbReference>
<dbReference type="Proteomes" id="UP000318053">
    <property type="component" value="Unassembled WGS sequence"/>
</dbReference>
<dbReference type="PANTHER" id="PTHR42693:SF53">
    <property type="entry name" value="ENDO-4-O-SULFATASE"/>
    <property type="match status" value="1"/>
</dbReference>
<protein>
    <submittedName>
        <fullName evidence="6">Arylsulfatase</fullName>
        <ecNumber evidence="6">3.1.6.1</ecNumber>
    </submittedName>
</protein>
<reference evidence="6 7" key="1">
    <citation type="submission" date="2019-02" db="EMBL/GenBank/DDBJ databases">
        <title>Deep-cultivation of Planctomycetes and their phenomic and genomic characterization uncovers novel biology.</title>
        <authorList>
            <person name="Wiegand S."/>
            <person name="Jogler M."/>
            <person name="Boedeker C."/>
            <person name="Pinto D."/>
            <person name="Vollmers J."/>
            <person name="Rivas-Marin E."/>
            <person name="Kohn T."/>
            <person name="Peeters S.H."/>
            <person name="Heuer A."/>
            <person name="Rast P."/>
            <person name="Oberbeckmann S."/>
            <person name="Bunk B."/>
            <person name="Jeske O."/>
            <person name="Meyerdierks A."/>
            <person name="Storesund J.E."/>
            <person name="Kallscheuer N."/>
            <person name="Luecker S."/>
            <person name="Lage O.M."/>
            <person name="Pohl T."/>
            <person name="Merkel B.J."/>
            <person name="Hornburger P."/>
            <person name="Mueller R.-W."/>
            <person name="Bruemmer F."/>
            <person name="Labrenz M."/>
            <person name="Spormann A.M."/>
            <person name="Op Den Camp H."/>
            <person name="Overmann J."/>
            <person name="Amann R."/>
            <person name="Jetten M.S.M."/>
            <person name="Mascher T."/>
            <person name="Medema M.H."/>
            <person name="Devos D.P."/>
            <person name="Kaster A.-K."/>
            <person name="Ovreas L."/>
            <person name="Rohde M."/>
            <person name="Galperin M.Y."/>
            <person name="Jogler C."/>
        </authorList>
    </citation>
    <scope>NUCLEOTIDE SEQUENCE [LARGE SCALE GENOMIC DNA]</scope>
    <source>
        <strain evidence="6 7">CA85</strain>
    </source>
</reference>
<feature type="domain" description="Sulfatase N-terminal" evidence="5">
    <location>
        <begin position="45"/>
        <end position="345"/>
    </location>
</feature>
<sequence>MIISKTAYLHLLRAGQTCLATLTVAVFACLASTLSWPSSVEAAERNVLFIITDDESPTLGCYGDPCAVTPAIDAVAADGMLFRNAYATTASCSASRSVIMSGLHNHRNGQFGHQHHYHKFSSFEDVIGLALPRVMQRAGYRTGQIGKYHVAPEEVYHYETYLKGNSRNAVAMADASKEFLTDTDDDRPFFLYFATSDPHRGGGVDQSSSLDLKPNLFGNRRDHGSYPGVEEVFFDPEDVVVPAFLPDTPETRSELAQYYQSCSRIDQGVARLVKILKDADLYDKTLIVFTADHGMAFAGGKTTVYEGGLRVPMVVRDPYQEPRGVESDALISHIDITPTLLDFAGGLDTEKNAPKNLLNARQYWKQQGKSTIDNRDGGKPFDHYHGKSWLDVLAHPEKTHHEEIFASHTFHEIQMYYPMRVLRDGKYKLIWNIAHPLPYPFASDLWAASSWQAQLAKGLDAPYGNMTVGRYVQRPEFELFDIVADPHETNNLAESSGHQELLKDYQAKLKAAQKKFDDPWVMKWDYE</sequence>
<dbReference type="Pfam" id="PF00884">
    <property type="entry name" value="Sulfatase"/>
    <property type="match status" value="1"/>
</dbReference>
<dbReference type="InterPro" id="IPR000917">
    <property type="entry name" value="Sulfatase_N"/>
</dbReference>
<dbReference type="CDD" id="cd16027">
    <property type="entry name" value="SGSH"/>
    <property type="match status" value="1"/>
</dbReference>
<evidence type="ECO:0000259" key="5">
    <source>
        <dbReference type="Pfam" id="PF00884"/>
    </source>
</evidence>
<evidence type="ECO:0000313" key="7">
    <source>
        <dbReference type="Proteomes" id="UP000318053"/>
    </source>
</evidence>
<dbReference type="EMBL" id="SJPK01000001">
    <property type="protein sequence ID" value="TWT75333.1"/>
    <property type="molecule type" value="Genomic_DNA"/>
</dbReference>
<dbReference type="SUPFAM" id="SSF53649">
    <property type="entry name" value="Alkaline phosphatase-like"/>
    <property type="match status" value="1"/>
</dbReference>
<keyword evidence="3 6" id="KW-0378">Hydrolase</keyword>
<dbReference type="GO" id="GO:0004065">
    <property type="term" value="F:arylsulfatase activity"/>
    <property type="evidence" value="ECO:0007669"/>
    <property type="project" value="UniProtKB-EC"/>
</dbReference>
<evidence type="ECO:0000256" key="3">
    <source>
        <dbReference type="ARBA" id="ARBA00022801"/>
    </source>
</evidence>
<dbReference type="InterPro" id="IPR017850">
    <property type="entry name" value="Alkaline_phosphatase_core_sf"/>
</dbReference>
<keyword evidence="4" id="KW-0106">Calcium</keyword>
<dbReference type="Gene3D" id="3.40.720.10">
    <property type="entry name" value="Alkaline Phosphatase, subunit A"/>
    <property type="match status" value="1"/>
</dbReference>
<keyword evidence="7" id="KW-1185">Reference proteome</keyword>
<gene>
    <name evidence="6" type="primary">atsA_6</name>
    <name evidence="6" type="ORF">CA85_06240</name>
</gene>
<dbReference type="AlphaFoldDB" id="A0A5C5YK98"/>
<proteinExistence type="inferred from homology"/>
<keyword evidence="2" id="KW-0479">Metal-binding</keyword>
<dbReference type="InterPro" id="IPR050738">
    <property type="entry name" value="Sulfatase"/>
</dbReference>
<dbReference type="PROSITE" id="PS00149">
    <property type="entry name" value="SULFATASE_2"/>
    <property type="match status" value="1"/>
</dbReference>
<dbReference type="OrthoDB" id="9762324at2"/>
<evidence type="ECO:0000256" key="1">
    <source>
        <dbReference type="ARBA" id="ARBA00008779"/>
    </source>
</evidence>